<comment type="subcellular location">
    <subcellularLocation>
        <location evidence="3">Secreted</location>
    </subcellularLocation>
</comment>
<name>A0ABW8E7F9_9PSED</name>
<dbReference type="Gene3D" id="3.40.390.10">
    <property type="entry name" value="Collagenase (Catalytic Domain)"/>
    <property type="match status" value="1"/>
</dbReference>
<feature type="region of interest" description="Disordered" evidence="13">
    <location>
        <begin position="26"/>
        <end position="65"/>
    </location>
</feature>
<keyword evidence="5" id="KW-0964">Secreted</keyword>
<evidence type="ECO:0000256" key="10">
    <source>
        <dbReference type="ARBA" id="ARBA00022833"/>
    </source>
</evidence>
<organism evidence="15 16">
    <name type="scientific">Pseudomonas sivasensis</name>
    <dbReference type="NCBI Taxonomy" id="1880678"/>
    <lineage>
        <taxon>Bacteria</taxon>
        <taxon>Pseudomonadati</taxon>
        <taxon>Pseudomonadota</taxon>
        <taxon>Gammaproteobacteria</taxon>
        <taxon>Pseudomonadales</taxon>
        <taxon>Pseudomonadaceae</taxon>
        <taxon>Pseudomonas</taxon>
    </lineage>
</organism>
<evidence type="ECO:0000313" key="15">
    <source>
        <dbReference type="EMBL" id="MFJ2680624.1"/>
    </source>
</evidence>
<evidence type="ECO:0000256" key="11">
    <source>
        <dbReference type="ARBA" id="ARBA00022837"/>
    </source>
</evidence>
<accession>A0ABW8E7F9</accession>
<gene>
    <name evidence="15" type="ORF">ACIOWJ_21355</name>
</gene>
<dbReference type="CDD" id="cd04277">
    <property type="entry name" value="ZnMc_serralysin_like"/>
    <property type="match status" value="1"/>
</dbReference>
<dbReference type="Gene3D" id="2.150.10.10">
    <property type="entry name" value="Serralysin-like metalloprotease, C-terminal"/>
    <property type="match status" value="1"/>
</dbReference>
<proteinExistence type="inferred from homology"/>
<evidence type="ECO:0000256" key="6">
    <source>
        <dbReference type="ARBA" id="ARBA00022670"/>
    </source>
</evidence>
<keyword evidence="6" id="KW-0645">Protease</keyword>
<keyword evidence="12" id="KW-0482">Metalloprotease</keyword>
<evidence type="ECO:0000256" key="9">
    <source>
        <dbReference type="ARBA" id="ARBA00022801"/>
    </source>
</evidence>
<dbReference type="InterPro" id="IPR001818">
    <property type="entry name" value="Pept_M10_metallopeptidase"/>
</dbReference>
<dbReference type="Proteomes" id="UP001617213">
    <property type="component" value="Unassembled WGS sequence"/>
</dbReference>
<dbReference type="Pfam" id="PF00353">
    <property type="entry name" value="HemolysinCabind"/>
    <property type="match status" value="1"/>
</dbReference>
<evidence type="ECO:0000256" key="3">
    <source>
        <dbReference type="ARBA" id="ARBA00004613"/>
    </source>
</evidence>
<evidence type="ECO:0000256" key="13">
    <source>
        <dbReference type="SAM" id="MobiDB-lite"/>
    </source>
</evidence>
<dbReference type="InterPro" id="IPR011049">
    <property type="entry name" value="Serralysin-like_metalloprot_C"/>
</dbReference>
<dbReference type="InterPro" id="IPR006026">
    <property type="entry name" value="Peptidase_Metallo"/>
</dbReference>
<keyword evidence="8" id="KW-0677">Repeat</keyword>
<dbReference type="SUPFAM" id="SSF51120">
    <property type="entry name" value="beta-Roll"/>
    <property type="match status" value="1"/>
</dbReference>
<evidence type="ECO:0000259" key="14">
    <source>
        <dbReference type="SMART" id="SM00235"/>
    </source>
</evidence>
<evidence type="ECO:0000256" key="8">
    <source>
        <dbReference type="ARBA" id="ARBA00022737"/>
    </source>
</evidence>
<evidence type="ECO:0000256" key="7">
    <source>
        <dbReference type="ARBA" id="ARBA00022723"/>
    </source>
</evidence>
<dbReference type="Pfam" id="PF00413">
    <property type="entry name" value="Peptidase_M10"/>
    <property type="match status" value="1"/>
</dbReference>
<keyword evidence="7" id="KW-0479">Metal-binding</keyword>
<dbReference type="InterPro" id="IPR013858">
    <property type="entry name" value="Peptidase_M10B_C"/>
</dbReference>
<keyword evidence="10" id="KW-0862">Zinc</keyword>
<dbReference type="InterPro" id="IPR001343">
    <property type="entry name" value="Hemolysn_Ca-bd"/>
</dbReference>
<dbReference type="PIRSF" id="PIRSF001205">
    <property type="entry name" value="Peptidase_M10B"/>
    <property type="match status" value="1"/>
</dbReference>
<evidence type="ECO:0000313" key="16">
    <source>
        <dbReference type="Proteomes" id="UP001617213"/>
    </source>
</evidence>
<sequence>MTTISPHTSTTFQNLQHFLQRDKRGEGIEHNGLPSKSSEDATQQLWRQSPGWPDKNGDGRTDVTYEFRVPPAGADTRRFGRVGFTPIGEHQRQQTRLSLQSIEDVANVRFTQGARSPSSEGHITIGNYGHMIDRNGRPYSYTNHAFLPYPGNKNSGDVWFVNTKTQSAVANAALGNSGRRTVVHELGHAMGLSHPGAYGAAGLKPGQVDSSEDSRSHTVMSYRGERSTYMHHRGFMSSAPQLDDISAYQKKYGANRDTRKNDTTYGFNANSDRDFLSVHAPEDKMVAAIWDGGGVDTLDFSGYRQDQQISLKEGTFSDVGGLKGNIAIAYGTTLENVISGAGNDLLVGNEVANTLKGGEGDDRLYGAEGADILWGEKGKDVFVYGHTRESTEVALDRIMDFVSGEDRVDVSGLTAALGKSALSFVSEFSGAVGEAKLVYDPVLEMSALQITGKPGEANFVLVVEGKLQRGDIVG</sequence>
<evidence type="ECO:0000256" key="2">
    <source>
        <dbReference type="ARBA" id="ARBA00001947"/>
    </source>
</evidence>
<dbReference type="InterPro" id="IPR034033">
    <property type="entry name" value="Serralysin-like"/>
</dbReference>
<evidence type="ECO:0000256" key="4">
    <source>
        <dbReference type="ARBA" id="ARBA00009490"/>
    </source>
</evidence>
<dbReference type="InterPro" id="IPR024079">
    <property type="entry name" value="MetalloPept_cat_dom_sf"/>
</dbReference>
<evidence type="ECO:0000256" key="1">
    <source>
        <dbReference type="ARBA" id="ARBA00001913"/>
    </source>
</evidence>
<feature type="compositionally biased region" description="Polar residues" evidence="13">
    <location>
        <begin position="34"/>
        <end position="47"/>
    </location>
</feature>
<dbReference type="RefSeq" id="WP_095186026.1">
    <property type="nucleotide sequence ID" value="NZ_JBIUWZ010000037.1"/>
</dbReference>
<dbReference type="SUPFAM" id="SSF55486">
    <property type="entry name" value="Metalloproteases ('zincins'), catalytic domain"/>
    <property type="match status" value="1"/>
</dbReference>
<comment type="cofactor">
    <cofactor evidence="1">
        <name>Ca(2+)</name>
        <dbReference type="ChEBI" id="CHEBI:29108"/>
    </cofactor>
</comment>
<dbReference type="Pfam" id="PF08548">
    <property type="entry name" value="Peptidase_M10_C"/>
    <property type="match status" value="1"/>
</dbReference>
<keyword evidence="16" id="KW-1185">Reference proteome</keyword>
<dbReference type="InterPro" id="IPR016294">
    <property type="entry name" value="Pept_M10B"/>
</dbReference>
<feature type="compositionally biased region" description="Basic and acidic residues" evidence="13">
    <location>
        <begin position="55"/>
        <end position="65"/>
    </location>
</feature>
<feature type="domain" description="Peptidase metallopeptidase" evidence="14">
    <location>
        <begin position="48"/>
        <end position="225"/>
    </location>
</feature>
<dbReference type="SMART" id="SM00235">
    <property type="entry name" value="ZnMc"/>
    <property type="match status" value="1"/>
</dbReference>
<comment type="similarity">
    <text evidence="4">Belongs to the peptidase M10B family.</text>
</comment>
<evidence type="ECO:0000256" key="5">
    <source>
        <dbReference type="ARBA" id="ARBA00022525"/>
    </source>
</evidence>
<keyword evidence="11" id="KW-0106">Calcium</keyword>
<evidence type="ECO:0000256" key="12">
    <source>
        <dbReference type="ARBA" id="ARBA00023049"/>
    </source>
</evidence>
<comment type="caution">
    <text evidence="15">The sequence shown here is derived from an EMBL/GenBank/DDBJ whole genome shotgun (WGS) entry which is preliminary data.</text>
</comment>
<comment type="cofactor">
    <cofactor evidence="2">
        <name>Zn(2+)</name>
        <dbReference type="ChEBI" id="CHEBI:29105"/>
    </cofactor>
</comment>
<dbReference type="EMBL" id="JBIUWZ010000037">
    <property type="protein sequence ID" value="MFJ2680624.1"/>
    <property type="molecule type" value="Genomic_DNA"/>
</dbReference>
<dbReference type="PRINTS" id="PR00313">
    <property type="entry name" value="CABNDNGRPT"/>
</dbReference>
<reference evidence="15 16" key="1">
    <citation type="submission" date="2024-10" db="EMBL/GenBank/DDBJ databases">
        <title>The Natural Products Discovery Center: Release of the First 8490 Sequenced Strains for Exploring Actinobacteria Biosynthetic Diversity.</title>
        <authorList>
            <person name="Kalkreuter E."/>
            <person name="Kautsar S.A."/>
            <person name="Yang D."/>
            <person name="Bader C.D."/>
            <person name="Teijaro C.N."/>
            <person name="Fluegel L."/>
            <person name="Davis C.M."/>
            <person name="Simpson J.R."/>
            <person name="Lauterbach L."/>
            <person name="Steele A.D."/>
            <person name="Gui C."/>
            <person name="Meng S."/>
            <person name="Li G."/>
            <person name="Viehrig K."/>
            <person name="Ye F."/>
            <person name="Su P."/>
            <person name="Kiefer A.F."/>
            <person name="Nichols A."/>
            <person name="Cepeda A.J."/>
            <person name="Yan W."/>
            <person name="Fan B."/>
            <person name="Jiang Y."/>
            <person name="Adhikari A."/>
            <person name="Zheng C.-J."/>
            <person name="Schuster L."/>
            <person name="Cowan T.M."/>
            <person name="Smanski M.J."/>
            <person name="Chevrette M.G."/>
            <person name="De Carvalho L.P.S."/>
            <person name="Shen B."/>
        </authorList>
    </citation>
    <scope>NUCLEOTIDE SEQUENCE [LARGE SCALE GENOMIC DNA]</scope>
    <source>
        <strain evidence="15 16">NPDC087581</strain>
    </source>
</reference>
<protein>
    <submittedName>
        <fullName evidence="15">M10 family metallopeptidase C-terminal domain-containing protein</fullName>
    </submittedName>
</protein>
<keyword evidence="9" id="KW-0378">Hydrolase</keyword>